<proteinExistence type="inferred from homology"/>
<gene>
    <name evidence="4" type="ORF">D7M11_17225</name>
</gene>
<keyword evidence="5" id="KW-1185">Reference proteome</keyword>
<evidence type="ECO:0000256" key="1">
    <source>
        <dbReference type="ARBA" id="ARBA00008520"/>
    </source>
</evidence>
<dbReference type="Gene3D" id="3.40.190.10">
    <property type="entry name" value="Periplasmic binding protein-like II"/>
    <property type="match status" value="1"/>
</dbReference>
<dbReference type="InterPro" id="IPR006059">
    <property type="entry name" value="SBP"/>
</dbReference>
<dbReference type="InterPro" id="IPR006061">
    <property type="entry name" value="SBP_1_CS"/>
</dbReference>
<keyword evidence="2" id="KW-0813">Transport</keyword>
<sequence>MRRFFSFSRQSTKKYIHIAGLMNVRWPAASCMMRENHRSIEPKRRRGCSLTALYRGKMRTTKKYMLWLTGGIMSLLLAACGSTGGGKDAGTSGNGAKSAEENVNKGPVKLVFYSTAGWTQEAFNERFGDAMRKKFPNYTIEYIQSGQGAGLADLMAAGQQIDVFWQAVDVTIQQMQEYKLEYDMSDLIKKHGLDLNTLEPSSINAVRSLSGGKMYALPLVINTAALYYNKDLFDKFGVPYPKDNMTWDQVIDVAKRMYRTDGGQPYFGLGTSITHNFSLNPQSVPYVDRKTEKATILTDPKWKSIFEVIVEAYKTTGGTALGPTQFVQNKNIAMTEGLANLFLNLDMTAMNWDMVRYPTYKEAPGKAPQPYPTLFGVTSTSKFKDEAFQVLQHMLSEQEQLSLSERAVIPVLQKDNVQKAFGTKSKYQGKNFQSILSRKFSPMPDKTKYDSKAQPIYNKYVPNIAKGEMDLNTAFRSIDEDMSKMIAEEKAK</sequence>
<dbReference type="Pfam" id="PF01547">
    <property type="entry name" value="SBP_bac_1"/>
    <property type="match status" value="1"/>
</dbReference>
<organism evidence="4 5">
    <name type="scientific">Paenibacillus ginsengarvi</name>
    <dbReference type="NCBI Taxonomy" id="400777"/>
    <lineage>
        <taxon>Bacteria</taxon>
        <taxon>Bacillati</taxon>
        <taxon>Bacillota</taxon>
        <taxon>Bacilli</taxon>
        <taxon>Bacillales</taxon>
        <taxon>Paenibacillaceae</taxon>
        <taxon>Paenibacillus</taxon>
    </lineage>
</organism>
<dbReference type="AlphaFoldDB" id="A0A3B0C838"/>
<accession>A0A3B0C838</accession>
<keyword evidence="3" id="KW-0732">Signal</keyword>
<evidence type="ECO:0000256" key="3">
    <source>
        <dbReference type="ARBA" id="ARBA00022729"/>
    </source>
</evidence>
<dbReference type="EMBL" id="RBAH01000012">
    <property type="protein sequence ID" value="RKN82102.1"/>
    <property type="molecule type" value="Genomic_DNA"/>
</dbReference>
<dbReference type="GO" id="GO:0055085">
    <property type="term" value="P:transmembrane transport"/>
    <property type="evidence" value="ECO:0007669"/>
    <property type="project" value="InterPro"/>
</dbReference>
<evidence type="ECO:0000313" key="4">
    <source>
        <dbReference type="EMBL" id="RKN82102.1"/>
    </source>
</evidence>
<dbReference type="PROSITE" id="PS01037">
    <property type="entry name" value="SBP_BACTERIAL_1"/>
    <property type="match status" value="1"/>
</dbReference>
<comment type="similarity">
    <text evidence="1">Belongs to the bacterial solute-binding protein 1 family.</text>
</comment>
<name>A0A3B0C838_9BACL</name>
<dbReference type="InterPro" id="IPR050490">
    <property type="entry name" value="Bact_solute-bd_prot1"/>
</dbReference>
<dbReference type="SUPFAM" id="SSF53850">
    <property type="entry name" value="Periplasmic binding protein-like II"/>
    <property type="match status" value="1"/>
</dbReference>
<evidence type="ECO:0000256" key="2">
    <source>
        <dbReference type="ARBA" id="ARBA00022448"/>
    </source>
</evidence>
<dbReference type="PANTHER" id="PTHR43649">
    <property type="entry name" value="ARABINOSE-BINDING PROTEIN-RELATED"/>
    <property type="match status" value="1"/>
</dbReference>
<evidence type="ECO:0000313" key="5">
    <source>
        <dbReference type="Proteomes" id="UP000282311"/>
    </source>
</evidence>
<dbReference type="PANTHER" id="PTHR43649:SF12">
    <property type="entry name" value="DIACETYLCHITOBIOSE BINDING PROTEIN DASA"/>
    <property type="match status" value="1"/>
</dbReference>
<comment type="caution">
    <text evidence="4">The sequence shown here is derived from an EMBL/GenBank/DDBJ whole genome shotgun (WGS) entry which is preliminary data.</text>
</comment>
<reference evidence="4 5" key="1">
    <citation type="journal article" date="2007" name="Int. J. Syst. Evol. Microbiol.">
        <title>Paenibacillus ginsengarvi sp. nov., isolated from soil from ginseng cultivation.</title>
        <authorList>
            <person name="Yoon M.H."/>
            <person name="Ten L.N."/>
            <person name="Im W.T."/>
        </authorList>
    </citation>
    <scope>NUCLEOTIDE SEQUENCE [LARGE SCALE GENOMIC DNA]</scope>
    <source>
        <strain evidence="4 5">KCTC 13059</strain>
    </source>
</reference>
<dbReference type="Proteomes" id="UP000282311">
    <property type="component" value="Unassembled WGS sequence"/>
</dbReference>
<protein>
    <submittedName>
        <fullName evidence="4">Extracellular solute-binding protein</fullName>
    </submittedName>
</protein>